<organism evidence="1 2">
    <name type="scientific">Salininema proteolyticum</name>
    <dbReference type="NCBI Taxonomy" id="1607685"/>
    <lineage>
        <taxon>Bacteria</taxon>
        <taxon>Bacillati</taxon>
        <taxon>Actinomycetota</taxon>
        <taxon>Actinomycetes</taxon>
        <taxon>Glycomycetales</taxon>
        <taxon>Glycomycetaceae</taxon>
        <taxon>Salininema</taxon>
    </lineage>
</organism>
<proteinExistence type="predicted"/>
<evidence type="ECO:0000313" key="1">
    <source>
        <dbReference type="EMBL" id="MFC4337151.1"/>
    </source>
</evidence>
<name>A0ABV8U3H8_9ACTN</name>
<reference evidence="2" key="1">
    <citation type="journal article" date="2019" name="Int. J. Syst. Evol. Microbiol.">
        <title>The Global Catalogue of Microorganisms (GCM) 10K type strain sequencing project: providing services to taxonomists for standard genome sequencing and annotation.</title>
        <authorList>
            <consortium name="The Broad Institute Genomics Platform"/>
            <consortium name="The Broad Institute Genome Sequencing Center for Infectious Disease"/>
            <person name="Wu L."/>
            <person name="Ma J."/>
        </authorList>
    </citation>
    <scope>NUCLEOTIDE SEQUENCE [LARGE SCALE GENOMIC DNA]</scope>
    <source>
        <strain evidence="2">IBRC-M 10908</strain>
    </source>
</reference>
<accession>A0ABV8U3H8</accession>
<keyword evidence="2" id="KW-1185">Reference proteome</keyword>
<dbReference type="EMBL" id="JBHSDK010000028">
    <property type="protein sequence ID" value="MFC4337151.1"/>
    <property type="molecule type" value="Genomic_DNA"/>
</dbReference>
<dbReference type="Proteomes" id="UP001595823">
    <property type="component" value="Unassembled WGS sequence"/>
</dbReference>
<evidence type="ECO:0000313" key="2">
    <source>
        <dbReference type="Proteomes" id="UP001595823"/>
    </source>
</evidence>
<protein>
    <submittedName>
        <fullName evidence="1">Uncharacterized protein</fullName>
    </submittedName>
</protein>
<dbReference type="RefSeq" id="WP_380623810.1">
    <property type="nucleotide sequence ID" value="NZ_JBHSDK010000028.1"/>
</dbReference>
<gene>
    <name evidence="1" type="ORF">ACFPET_18260</name>
</gene>
<sequence>MSIARADLPAEFPDARVLGRFGDDTRPMVATCPSDGPGSVFVYTEFPGRRPRLVCVLSGLGTEEPSSTWWPCQELTGMAIRQWVEYEAYRLFVRTLGA</sequence>
<comment type="caution">
    <text evidence="1">The sequence shown here is derived from an EMBL/GenBank/DDBJ whole genome shotgun (WGS) entry which is preliminary data.</text>
</comment>